<protein>
    <submittedName>
        <fullName evidence="2">HK97 gp10 family phage protein</fullName>
    </submittedName>
</protein>
<dbReference type="RefSeq" id="WP_417922294.1">
    <property type="nucleotide sequence ID" value="NZ_JBHSFS010000002.1"/>
</dbReference>
<sequence length="133" mass="13531">MSGGSFTSPAALAAALTRNGVVAMAATRTAMEHSAQSLKSGVHQNASGRPGPNIVTGRYRASWQAEVSGAGPLVTGVVGSSAPQARRLEYGFAGADSLGRVYHQPPFPHLGPAVQEAGPTIVRELGTAVRAVL</sequence>
<evidence type="ECO:0000313" key="2">
    <source>
        <dbReference type="EMBL" id="MFC4512214.1"/>
    </source>
</evidence>
<accession>A0ABV9BCJ2</accession>
<evidence type="ECO:0000313" key="3">
    <source>
        <dbReference type="Proteomes" id="UP001595990"/>
    </source>
</evidence>
<dbReference type="EMBL" id="JBHSFS010000002">
    <property type="protein sequence ID" value="MFC4512214.1"/>
    <property type="molecule type" value="Genomic_DNA"/>
</dbReference>
<comment type="caution">
    <text evidence="2">The sequence shown here is derived from an EMBL/GenBank/DDBJ whole genome shotgun (WGS) entry which is preliminary data.</text>
</comment>
<reference evidence="3" key="1">
    <citation type="journal article" date="2019" name="Int. J. Syst. Evol. Microbiol.">
        <title>The Global Catalogue of Microorganisms (GCM) 10K type strain sequencing project: providing services to taxonomists for standard genome sequencing and annotation.</title>
        <authorList>
            <consortium name="The Broad Institute Genomics Platform"/>
            <consortium name="The Broad Institute Genome Sequencing Center for Infectious Disease"/>
            <person name="Wu L."/>
            <person name="Ma J."/>
        </authorList>
    </citation>
    <scope>NUCLEOTIDE SEQUENCE [LARGE SCALE GENOMIC DNA]</scope>
    <source>
        <strain evidence="3">CECT 8064</strain>
    </source>
</reference>
<proteinExistence type="predicted"/>
<organism evidence="2 3">
    <name type="scientific">Streptomyces ehimensis</name>
    <dbReference type="NCBI Taxonomy" id="68195"/>
    <lineage>
        <taxon>Bacteria</taxon>
        <taxon>Bacillati</taxon>
        <taxon>Actinomycetota</taxon>
        <taxon>Actinomycetes</taxon>
        <taxon>Kitasatosporales</taxon>
        <taxon>Streptomycetaceae</taxon>
        <taxon>Streptomyces</taxon>
    </lineage>
</organism>
<dbReference type="Proteomes" id="UP001595990">
    <property type="component" value="Unassembled WGS sequence"/>
</dbReference>
<gene>
    <name evidence="2" type="ORF">ACFPEN_04615</name>
</gene>
<feature type="compositionally biased region" description="Polar residues" evidence="1">
    <location>
        <begin position="34"/>
        <end position="47"/>
    </location>
</feature>
<evidence type="ECO:0000256" key="1">
    <source>
        <dbReference type="SAM" id="MobiDB-lite"/>
    </source>
</evidence>
<keyword evidence="3" id="KW-1185">Reference proteome</keyword>
<feature type="region of interest" description="Disordered" evidence="1">
    <location>
        <begin position="34"/>
        <end position="54"/>
    </location>
</feature>
<name>A0ABV9BCJ2_9ACTN</name>